<name>A0A4R2H4C4_9ACTN</name>
<protein>
    <submittedName>
        <fullName evidence="1">Uncharacterized protein</fullName>
    </submittedName>
</protein>
<reference evidence="1 2" key="1">
    <citation type="journal article" date="2015" name="Stand. Genomic Sci.">
        <title>Genomic Encyclopedia of Bacterial and Archaeal Type Strains, Phase III: the genomes of soil and plant-associated and newly described type strains.</title>
        <authorList>
            <person name="Whitman W.B."/>
            <person name="Woyke T."/>
            <person name="Klenk H.P."/>
            <person name="Zhou Y."/>
            <person name="Lilburn T.G."/>
            <person name="Beck B.J."/>
            <person name="De Vos P."/>
            <person name="Vandamme P."/>
            <person name="Eisen J.A."/>
            <person name="Garrity G."/>
            <person name="Hugenholtz P."/>
            <person name="Kyrpides N.C."/>
        </authorList>
    </citation>
    <scope>NUCLEOTIDE SEQUENCE [LARGE SCALE GENOMIC DNA]</scope>
    <source>
        <strain evidence="1 2">VKM Ac-2572</strain>
    </source>
</reference>
<dbReference type="AlphaFoldDB" id="A0A4R2H4C4"/>
<dbReference type="EMBL" id="SLWN01000012">
    <property type="protein sequence ID" value="TCO20329.1"/>
    <property type="molecule type" value="Genomic_DNA"/>
</dbReference>
<dbReference type="RefSeq" id="WP_132212862.1">
    <property type="nucleotide sequence ID" value="NZ_SLWN01000012.1"/>
</dbReference>
<keyword evidence="2" id="KW-1185">Reference proteome</keyword>
<sequence length="68" mass="7388">MDSVDTEGTAVKQERPKLRFPMMANDQGGIGGVHLGDVCHNHVLTEVYADFDGEGHLVELHTHDIGSC</sequence>
<evidence type="ECO:0000313" key="2">
    <source>
        <dbReference type="Proteomes" id="UP000294508"/>
    </source>
</evidence>
<evidence type="ECO:0000313" key="1">
    <source>
        <dbReference type="EMBL" id="TCO20329.1"/>
    </source>
</evidence>
<comment type="caution">
    <text evidence="1">The sequence shown here is derived from an EMBL/GenBank/DDBJ whole genome shotgun (WGS) entry which is preliminary data.</text>
</comment>
<dbReference type="OrthoDB" id="3828916at2"/>
<accession>A0A4R2H4C4</accession>
<dbReference type="Proteomes" id="UP000294508">
    <property type="component" value="Unassembled WGS sequence"/>
</dbReference>
<proteinExistence type="predicted"/>
<organism evidence="1 2">
    <name type="scientific">Kribbella steppae</name>
    <dbReference type="NCBI Taxonomy" id="2512223"/>
    <lineage>
        <taxon>Bacteria</taxon>
        <taxon>Bacillati</taxon>
        <taxon>Actinomycetota</taxon>
        <taxon>Actinomycetes</taxon>
        <taxon>Propionibacteriales</taxon>
        <taxon>Kribbellaceae</taxon>
        <taxon>Kribbella</taxon>
    </lineage>
</organism>
<gene>
    <name evidence="1" type="ORF">EV652_11275</name>
</gene>